<keyword evidence="2" id="KW-1185">Reference proteome</keyword>
<dbReference type="EMBL" id="JAHESD010000024">
    <property type="protein sequence ID" value="MBT1704063.1"/>
    <property type="molecule type" value="Genomic_DNA"/>
</dbReference>
<name>A0ABS5VSQ8_9BACT</name>
<sequence length="171" mass="20395">MVQLIMLMISVSFGQPVIFDQVTSDKNFNLIEDFEKDKGAFRSDEFDLSCHSTEGGQLTAFHNKDKAYLVFDIWIYGETGKIHATYWTDKNLNFKIVKRTDFKYDKPFYEKDFKVTETTEYLSYHSDRMRLYDSERKDLSNSLTIEKKKEYEEFFQEITKDLKIGSERHRP</sequence>
<protein>
    <recommendedName>
        <fullName evidence="3">DUF4468 domain-containing protein</fullName>
    </recommendedName>
</protein>
<evidence type="ECO:0000313" key="1">
    <source>
        <dbReference type="EMBL" id="MBT1704063.1"/>
    </source>
</evidence>
<comment type="caution">
    <text evidence="1">The sequence shown here is derived from an EMBL/GenBank/DDBJ whole genome shotgun (WGS) entry which is preliminary data.</text>
</comment>
<reference evidence="1 2" key="1">
    <citation type="submission" date="2021-05" db="EMBL/GenBank/DDBJ databases">
        <title>A Polyphasic approach of four new species of the genus Ohtaekwangia: Ohtaekwangia histidinii sp. nov., Ohtaekwangia cretensis sp. nov., Ohtaekwangia indiensis sp. nov., Ohtaekwangia reichenbachii sp. nov. from diverse environment.</title>
        <authorList>
            <person name="Octaviana S."/>
        </authorList>
    </citation>
    <scope>NUCLEOTIDE SEQUENCE [LARGE SCALE GENOMIC DNA]</scope>
    <source>
        <strain evidence="1 2">PWU20</strain>
    </source>
</reference>
<evidence type="ECO:0000313" key="2">
    <source>
        <dbReference type="Proteomes" id="UP000772618"/>
    </source>
</evidence>
<dbReference type="Proteomes" id="UP000772618">
    <property type="component" value="Unassembled WGS sequence"/>
</dbReference>
<organism evidence="1 2">
    <name type="scientific">Chryseosolibacter indicus</name>
    <dbReference type="NCBI Taxonomy" id="2782351"/>
    <lineage>
        <taxon>Bacteria</taxon>
        <taxon>Pseudomonadati</taxon>
        <taxon>Bacteroidota</taxon>
        <taxon>Cytophagia</taxon>
        <taxon>Cytophagales</taxon>
        <taxon>Chryseotaleaceae</taxon>
        <taxon>Chryseosolibacter</taxon>
    </lineage>
</organism>
<accession>A0ABS5VSQ8</accession>
<evidence type="ECO:0008006" key="3">
    <source>
        <dbReference type="Google" id="ProtNLM"/>
    </source>
</evidence>
<gene>
    <name evidence="1" type="ORF">KK060_12285</name>
</gene>
<dbReference type="RefSeq" id="WP_254154025.1">
    <property type="nucleotide sequence ID" value="NZ_JAHESD010000024.1"/>
</dbReference>
<proteinExistence type="predicted"/>